<dbReference type="VEuPathDB" id="FungiDB:I7I52_10142"/>
<evidence type="ECO:0000313" key="3">
    <source>
        <dbReference type="Proteomes" id="UP000670092"/>
    </source>
</evidence>
<reference evidence="2 3" key="1">
    <citation type="submission" date="2021-01" db="EMBL/GenBank/DDBJ databases">
        <title>Chromosome-level genome assembly of a human fungal pathogen reveals clustering of transcriptionally co-regulated genes.</title>
        <authorList>
            <person name="Voorhies M."/>
            <person name="Cohen S."/>
            <person name="Shea T.P."/>
            <person name="Petrus S."/>
            <person name="Munoz J.F."/>
            <person name="Poplawski S."/>
            <person name="Goldman W.E."/>
            <person name="Michael T."/>
            <person name="Cuomo C.A."/>
            <person name="Sil A."/>
            <person name="Beyhan S."/>
        </authorList>
    </citation>
    <scope>NUCLEOTIDE SEQUENCE [LARGE SCALE GENOMIC DNA]</scope>
    <source>
        <strain evidence="2 3">G184AR</strain>
    </source>
</reference>
<dbReference type="AlphaFoldDB" id="A0A8H8D3P9"/>
<dbReference type="OrthoDB" id="5397330at2759"/>
<name>A0A8H8D3P9_AJECA</name>
<protein>
    <submittedName>
        <fullName evidence="2">Uncharacterized protein</fullName>
    </submittedName>
</protein>
<dbReference type="Proteomes" id="UP000670092">
    <property type="component" value="Unassembled WGS sequence"/>
</dbReference>
<feature type="compositionally biased region" description="Basic and acidic residues" evidence="1">
    <location>
        <begin position="157"/>
        <end position="168"/>
    </location>
</feature>
<feature type="region of interest" description="Disordered" evidence="1">
    <location>
        <begin position="61"/>
        <end position="94"/>
    </location>
</feature>
<dbReference type="EMBL" id="JAEVHI010000002">
    <property type="protein sequence ID" value="KAG5299732.1"/>
    <property type="molecule type" value="Genomic_DNA"/>
</dbReference>
<comment type="caution">
    <text evidence="2">The sequence shown here is derived from an EMBL/GenBank/DDBJ whole genome shotgun (WGS) entry which is preliminary data.</text>
</comment>
<feature type="compositionally biased region" description="Low complexity" evidence="1">
    <location>
        <begin position="136"/>
        <end position="145"/>
    </location>
</feature>
<proteinExistence type="predicted"/>
<organism evidence="2 3">
    <name type="scientific">Ajellomyces capsulatus</name>
    <name type="common">Darling's disease fungus</name>
    <name type="synonym">Histoplasma capsulatum</name>
    <dbReference type="NCBI Taxonomy" id="5037"/>
    <lineage>
        <taxon>Eukaryota</taxon>
        <taxon>Fungi</taxon>
        <taxon>Dikarya</taxon>
        <taxon>Ascomycota</taxon>
        <taxon>Pezizomycotina</taxon>
        <taxon>Eurotiomycetes</taxon>
        <taxon>Eurotiomycetidae</taxon>
        <taxon>Onygenales</taxon>
        <taxon>Ajellomycetaceae</taxon>
        <taxon>Histoplasma</taxon>
    </lineage>
</organism>
<feature type="compositionally biased region" description="Polar residues" evidence="1">
    <location>
        <begin position="118"/>
        <end position="133"/>
    </location>
</feature>
<sequence>MPQIRNFFPKRPAVNLVPAASDPPVLQNVVGNGPNGLQRTSLTLRRSVDEKPNEYKMSVVNDNGVYLPPSPTEKKSFWRKPSSQNNTRSLVDENEPFPISRESFDSYRRSFDICARSPVSQSDSGLSRTSFESRLSRPTTTPRSTISGYTFDPPSESPHEVRGQQQEHEDADEQDQEQFVDIGLNDDAKLKKKKGFLARLGDNVMTASMPTPNTSTSTAAGTGTGGVEAADNNKVGSSHLSLGFHLPGRKREQSDGAGTGAGAIQVAELGSLKIPVMADAK</sequence>
<evidence type="ECO:0000256" key="1">
    <source>
        <dbReference type="SAM" id="MobiDB-lite"/>
    </source>
</evidence>
<accession>A0A8H8D3P9</accession>
<gene>
    <name evidence="2" type="ORF">I7I52_10142</name>
</gene>
<feature type="region of interest" description="Disordered" evidence="1">
    <location>
        <begin position="116"/>
        <end position="176"/>
    </location>
</feature>
<feature type="region of interest" description="Disordered" evidence="1">
    <location>
        <begin position="229"/>
        <end position="260"/>
    </location>
</feature>
<evidence type="ECO:0000313" key="2">
    <source>
        <dbReference type="EMBL" id="KAG5299732.1"/>
    </source>
</evidence>